<feature type="domain" description="Glycosyltransferase subfamily 4-like N-terminal" evidence="2">
    <location>
        <begin position="19"/>
        <end position="204"/>
    </location>
</feature>
<dbReference type="InterPro" id="IPR028098">
    <property type="entry name" value="Glyco_trans_4-like_N"/>
</dbReference>
<dbReference type="InterPro" id="IPR001296">
    <property type="entry name" value="Glyco_trans_1"/>
</dbReference>
<dbReference type="CDD" id="cd03794">
    <property type="entry name" value="GT4_WbuB-like"/>
    <property type="match status" value="1"/>
</dbReference>
<accession>A0ABS5NXR5</accession>
<organism evidence="3 4">
    <name type="scientific">Cytobacillus citreus</name>
    <dbReference type="NCBI Taxonomy" id="2833586"/>
    <lineage>
        <taxon>Bacteria</taxon>
        <taxon>Bacillati</taxon>
        <taxon>Bacillota</taxon>
        <taxon>Bacilli</taxon>
        <taxon>Bacillales</taxon>
        <taxon>Bacillaceae</taxon>
        <taxon>Cytobacillus</taxon>
    </lineage>
</organism>
<dbReference type="SUPFAM" id="SSF53756">
    <property type="entry name" value="UDP-Glycosyltransferase/glycogen phosphorylase"/>
    <property type="match status" value="1"/>
</dbReference>
<sequence length="412" mass="47084">MRIWILNHHAVKLGRHPGFAKYLTKLGAQVSLFSASFLHNQFVETKDYGPNEFFIKENESGYDRVHIKTPKYYTNGKARLWNQIVFAYRAYKSGIAISKKEGAPDVILGSSVHLFTGLAAYFLSKKLKAKFVFEIRDLWPQTLIDLGALKEKSPVTKVFQSIEKFLYKKADKIISVLPNADEYITRLGIKKEKILYIPNGIDLDWHRESMSHDFTAEEAKQFFEKYQDHFIITFAGSHGTANGLDTVVKAAPLLAAAEEKHKVKTQILLLGEGPEKNNLINMFKQTGCSNITFLNKVDRTQVPHILNQSDLCLFHLKYTPVFKYGISSNKLFDYMLSKKPMIFAVDTSYDFAKEAECGVSIQPDMPEKLVESILYLKNSDQEKRVQMGLNGEKFVEENHSLEKLAEKMYKAI</sequence>
<dbReference type="RefSeq" id="WP_213104068.1">
    <property type="nucleotide sequence ID" value="NZ_JAGYPM010000005.1"/>
</dbReference>
<gene>
    <name evidence="3" type="ORF">KHA94_20945</name>
</gene>
<dbReference type="Gene3D" id="3.40.50.2000">
    <property type="entry name" value="Glycogen Phosphorylase B"/>
    <property type="match status" value="2"/>
</dbReference>
<dbReference type="PANTHER" id="PTHR12526">
    <property type="entry name" value="GLYCOSYLTRANSFERASE"/>
    <property type="match status" value="1"/>
</dbReference>
<comment type="caution">
    <text evidence="3">The sequence shown here is derived from an EMBL/GenBank/DDBJ whole genome shotgun (WGS) entry which is preliminary data.</text>
</comment>
<evidence type="ECO:0000313" key="3">
    <source>
        <dbReference type="EMBL" id="MBS4192613.1"/>
    </source>
</evidence>
<dbReference type="Proteomes" id="UP000681027">
    <property type="component" value="Unassembled WGS sequence"/>
</dbReference>
<dbReference type="EMBL" id="JAGYPM010000005">
    <property type="protein sequence ID" value="MBS4192613.1"/>
    <property type="molecule type" value="Genomic_DNA"/>
</dbReference>
<feature type="domain" description="Glycosyl transferase family 1" evidence="1">
    <location>
        <begin position="217"/>
        <end position="393"/>
    </location>
</feature>
<evidence type="ECO:0000313" key="4">
    <source>
        <dbReference type="Proteomes" id="UP000681027"/>
    </source>
</evidence>
<proteinExistence type="predicted"/>
<dbReference type="Pfam" id="PF00534">
    <property type="entry name" value="Glycos_transf_1"/>
    <property type="match status" value="1"/>
</dbReference>
<name>A0ABS5NXR5_9BACI</name>
<evidence type="ECO:0000259" key="1">
    <source>
        <dbReference type="Pfam" id="PF00534"/>
    </source>
</evidence>
<protein>
    <submittedName>
        <fullName evidence="3">Glycosyltransferase family 4 protein</fullName>
    </submittedName>
</protein>
<keyword evidence="4" id="KW-1185">Reference proteome</keyword>
<dbReference type="PANTHER" id="PTHR12526:SF622">
    <property type="entry name" value="GLYCOSYLTRANSFERASE (GROUP I)"/>
    <property type="match status" value="1"/>
</dbReference>
<reference evidence="3 4" key="1">
    <citation type="submission" date="2021-05" db="EMBL/GenBank/DDBJ databases">
        <title>Novel Bacillus species.</title>
        <authorList>
            <person name="Liu G."/>
        </authorList>
    </citation>
    <scope>NUCLEOTIDE SEQUENCE [LARGE SCALE GENOMIC DNA]</scope>
    <source>
        <strain evidence="3 4">FJAT-49705</strain>
    </source>
</reference>
<dbReference type="Pfam" id="PF13439">
    <property type="entry name" value="Glyco_transf_4"/>
    <property type="match status" value="1"/>
</dbReference>
<evidence type="ECO:0000259" key="2">
    <source>
        <dbReference type="Pfam" id="PF13439"/>
    </source>
</evidence>